<dbReference type="SUPFAM" id="SSF51101">
    <property type="entry name" value="Mannose-binding lectins"/>
    <property type="match status" value="1"/>
</dbReference>
<keyword evidence="1" id="KW-0472">Membrane</keyword>
<dbReference type="InterPro" id="IPR036404">
    <property type="entry name" value="Jacalin-like_lectin_dom_sf"/>
</dbReference>
<organism evidence="3 4">
    <name type="scientific">Phytophthora nicotianae</name>
    <name type="common">Potato buckeye rot agent</name>
    <name type="synonym">Phytophthora parasitica</name>
    <dbReference type="NCBI Taxonomy" id="4792"/>
    <lineage>
        <taxon>Eukaryota</taxon>
        <taxon>Sar</taxon>
        <taxon>Stramenopiles</taxon>
        <taxon>Oomycota</taxon>
        <taxon>Peronosporomycetes</taxon>
        <taxon>Peronosporales</taxon>
        <taxon>Peronosporaceae</taxon>
        <taxon>Phytophthora</taxon>
    </lineage>
</organism>
<dbReference type="OrthoDB" id="107091at2759"/>
<feature type="transmembrane region" description="Helical" evidence="1">
    <location>
        <begin position="39"/>
        <end position="57"/>
    </location>
</feature>
<dbReference type="InterPro" id="IPR001229">
    <property type="entry name" value="Jacalin-like_lectin_dom"/>
</dbReference>
<evidence type="ECO:0000313" key="4">
    <source>
        <dbReference type="Proteomes" id="UP000052943"/>
    </source>
</evidence>
<keyword evidence="1" id="KW-1133">Transmembrane helix</keyword>
<dbReference type="Gene3D" id="2.100.10.30">
    <property type="entry name" value="Jacalin-like lectin domain"/>
    <property type="match status" value="1"/>
</dbReference>
<evidence type="ECO:0000259" key="2">
    <source>
        <dbReference type="PROSITE" id="PS51752"/>
    </source>
</evidence>
<protein>
    <recommendedName>
        <fullName evidence="2">Jacalin-type lectin domain-containing protein</fullName>
    </recommendedName>
</protein>
<dbReference type="SMART" id="SM00915">
    <property type="entry name" value="Jacalin"/>
    <property type="match status" value="1"/>
</dbReference>
<comment type="caution">
    <text evidence="3">The sequence shown here is derived from an EMBL/GenBank/DDBJ whole genome shotgun (WGS) entry which is preliminary data.</text>
</comment>
<dbReference type="AlphaFoldDB" id="A0A0W8D4R8"/>
<accession>A0A0W8D4R8</accession>
<feature type="domain" description="Jacalin-type lectin" evidence="2">
    <location>
        <begin position="61"/>
        <end position="207"/>
    </location>
</feature>
<evidence type="ECO:0000256" key="1">
    <source>
        <dbReference type="SAM" id="Phobius"/>
    </source>
</evidence>
<keyword evidence="1" id="KW-0812">Transmembrane</keyword>
<dbReference type="Pfam" id="PF01419">
    <property type="entry name" value="Jacalin"/>
    <property type="match status" value="1"/>
</dbReference>
<proteinExistence type="predicted"/>
<dbReference type="EMBL" id="LNFO01001484">
    <property type="protein sequence ID" value="KUF91116.1"/>
    <property type="molecule type" value="Genomic_DNA"/>
</dbReference>
<dbReference type="PROSITE" id="PS51752">
    <property type="entry name" value="JACALIN_LECTIN"/>
    <property type="match status" value="1"/>
</dbReference>
<name>A0A0W8D4R8_PHYNI</name>
<sequence length="214" mass="23759">MMKVLISRNRDTAHAWFRRDLEFIANFPFSQQRKITMTLIIQVLTTIALAVGGAAALPEGVRPGKTFGGPHGDEYSDLELVSPGQVVNSVTIRGSDRVDAVGLDVTDPDGQQLLLYHGGDGGESKTLILSKDEHIVGVFAQWVKYYRKTRLMYLKFTTDKNNTISGGYYDKETDKQDSDNAPKGFQLGGFEGYCGNELDSMRSLWTSIEPDQQD</sequence>
<gene>
    <name evidence="3" type="ORF">AM587_10015215</name>
</gene>
<evidence type="ECO:0000313" key="3">
    <source>
        <dbReference type="EMBL" id="KUF91116.1"/>
    </source>
</evidence>
<reference evidence="3 4" key="1">
    <citation type="submission" date="2015-11" db="EMBL/GenBank/DDBJ databases">
        <title>Genomes and virulence difference between two physiological races of Phytophthora nicotianae.</title>
        <authorList>
            <person name="Liu H."/>
            <person name="Ma X."/>
            <person name="Yu H."/>
            <person name="Fang D."/>
            <person name="Li Y."/>
            <person name="Wang X."/>
            <person name="Wang W."/>
            <person name="Dong Y."/>
            <person name="Xiao B."/>
        </authorList>
    </citation>
    <scope>NUCLEOTIDE SEQUENCE [LARGE SCALE GENOMIC DNA]</scope>
    <source>
        <strain evidence="4">race 0</strain>
    </source>
</reference>
<dbReference type="Proteomes" id="UP000052943">
    <property type="component" value="Unassembled WGS sequence"/>
</dbReference>